<evidence type="ECO:0000256" key="4">
    <source>
        <dbReference type="ARBA" id="ARBA00022679"/>
    </source>
</evidence>
<dbReference type="Gene3D" id="3.40.47.10">
    <property type="match status" value="1"/>
</dbReference>
<dbReference type="InterPro" id="IPR020615">
    <property type="entry name" value="Thiolase_acyl_enz_int_AS"/>
</dbReference>
<dbReference type="Pfam" id="PF02803">
    <property type="entry name" value="Thiolase_C"/>
    <property type="match status" value="1"/>
</dbReference>
<comment type="pathway">
    <text evidence="2">Lipid metabolism; fatty acid metabolism.</text>
</comment>
<dbReference type="GO" id="GO:0010124">
    <property type="term" value="P:phenylacetate catabolic process"/>
    <property type="evidence" value="ECO:0007669"/>
    <property type="project" value="TreeGrafter"/>
</dbReference>
<dbReference type="InterPro" id="IPR020616">
    <property type="entry name" value="Thiolase_N"/>
</dbReference>
<keyword evidence="6" id="KW-0276">Fatty acid metabolism</keyword>
<dbReference type="GO" id="GO:0031408">
    <property type="term" value="P:oxylipin biosynthetic process"/>
    <property type="evidence" value="ECO:0007669"/>
    <property type="project" value="UniProtKB-KW"/>
</dbReference>
<dbReference type="NCBIfam" id="TIGR01930">
    <property type="entry name" value="AcCoA-C-Actrans"/>
    <property type="match status" value="1"/>
</dbReference>
<dbReference type="GO" id="GO:0003988">
    <property type="term" value="F:acetyl-CoA C-acyltransferase activity"/>
    <property type="evidence" value="ECO:0007669"/>
    <property type="project" value="UniProtKB-EC"/>
</dbReference>
<evidence type="ECO:0000313" key="16">
    <source>
        <dbReference type="Proteomes" id="UP000325315"/>
    </source>
</evidence>
<dbReference type="InterPro" id="IPR020617">
    <property type="entry name" value="Thiolase_C"/>
</dbReference>
<dbReference type="GO" id="GO:0006635">
    <property type="term" value="P:fatty acid beta-oxidation"/>
    <property type="evidence" value="ECO:0007669"/>
    <property type="project" value="TreeGrafter"/>
</dbReference>
<dbReference type="PROSITE" id="PS00098">
    <property type="entry name" value="THIOLASE_1"/>
    <property type="match status" value="1"/>
</dbReference>
<dbReference type="InterPro" id="IPR020610">
    <property type="entry name" value="Thiolase_AS"/>
</dbReference>
<dbReference type="InterPro" id="IPR050215">
    <property type="entry name" value="Thiolase-like_sf_Thiolase"/>
</dbReference>
<dbReference type="PANTHER" id="PTHR43853">
    <property type="entry name" value="3-KETOACYL-COA THIOLASE, PEROXISOMAL"/>
    <property type="match status" value="1"/>
</dbReference>
<dbReference type="PANTHER" id="PTHR43853:SF15">
    <property type="entry name" value="3-KETOACYL-COA THIOLASE 5, PEROXISOMAL"/>
    <property type="match status" value="1"/>
</dbReference>
<dbReference type="AlphaFoldDB" id="A0A5B6UPF6"/>
<feature type="domain" description="Thiolase C-terminal" evidence="14">
    <location>
        <begin position="319"/>
        <end position="441"/>
    </location>
</feature>
<keyword evidence="4 12" id="KW-0808">Transferase</keyword>
<proteinExistence type="inferred from homology"/>
<keyword evidence="5" id="KW-0444">Lipid biosynthesis</keyword>
<feature type="domain" description="Thiolase N-terminal" evidence="13">
    <location>
        <begin position="54"/>
        <end position="310"/>
    </location>
</feature>
<keyword evidence="5" id="KW-0925">Oxylipin biosynthesis</keyword>
<dbReference type="OrthoDB" id="5404651at2759"/>
<dbReference type="FunFam" id="3.40.47.10:FF:000032">
    <property type="entry name" value="Peroxisomal 3-ketoacyl-CoA thiolase"/>
    <property type="match status" value="1"/>
</dbReference>
<evidence type="ECO:0000256" key="9">
    <source>
        <dbReference type="ARBA" id="ARBA00023160"/>
    </source>
</evidence>
<dbReference type="SUPFAM" id="SSF53901">
    <property type="entry name" value="Thiolase-like"/>
    <property type="match status" value="2"/>
</dbReference>
<keyword evidence="9" id="KW-0275">Fatty acid biosynthesis</keyword>
<keyword evidence="7" id="KW-0809">Transit peptide</keyword>
<evidence type="ECO:0000256" key="7">
    <source>
        <dbReference type="ARBA" id="ARBA00022946"/>
    </source>
</evidence>
<evidence type="ECO:0000259" key="13">
    <source>
        <dbReference type="Pfam" id="PF00108"/>
    </source>
</evidence>
<dbReference type="Pfam" id="PF00108">
    <property type="entry name" value="Thiolase_N"/>
    <property type="match status" value="1"/>
</dbReference>
<comment type="similarity">
    <text evidence="3 12">Belongs to the thiolase-like superfamily. Thiolase family.</text>
</comment>
<evidence type="ECO:0000256" key="5">
    <source>
        <dbReference type="ARBA" id="ARBA00022767"/>
    </source>
</evidence>
<sequence>MEKALNRQRVLLHHLRPSSSSSSSHESAATLFPSNCAAGDSAAYHRTAAFGDDVVIVAACRTAICKAKRGGFKDTLAEDLLAPVLKALIDRTKLDPSEVSDIVVGTVLAPGSQRGIECRMAAFYAGFPDTVPIRTVNRQCSSGLQAVADVAASIKAGFCDIGIGAGLESMTTDKVVPGVPKVNPKVESFAQARDCLLPMGITSENIAEHYGVTRQEQDQAAVESHRRAAAATASGKFKDEIVPVLTKIVDPKTGEEKAATIMVDDGIRPNTNMADLAKLKPAFKKDGTTTAGNASQVSDGAGAVLLMKRSLAMQKGFPILGVFRSFAAVGVDPAVMGIGPAVAIPAAIKSAGLELDDIDLFEINEAFASQFVYSCKKLGLDREKVNVNGGAIALGHPLGATGARCVGTLLNEMKRRGKDCRFGVISMCIGSGMGAAAVLERGGCVDEICNARAVQKNDLLSKDAR</sequence>
<keyword evidence="10 12" id="KW-0012">Acyltransferase</keyword>
<dbReference type="GO" id="GO:0005777">
    <property type="term" value="C:peroxisome"/>
    <property type="evidence" value="ECO:0007669"/>
    <property type="project" value="UniProtKB-SubCell"/>
</dbReference>
<dbReference type="CDD" id="cd00751">
    <property type="entry name" value="thiolase"/>
    <property type="match status" value="1"/>
</dbReference>
<keyword evidence="5" id="KW-0443">Lipid metabolism</keyword>
<evidence type="ECO:0000313" key="15">
    <source>
        <dbReference type="EMBL" id="KAA3458666.1"/>
    </source>
</evidence>
<name>A0A5B6UPF6_9ROSI</name>
<evidence type="ECO:0000256" key="3">
    <source>
        <dbReference type="ARBA" id="ARBA00010982"/>
    </source>
</evidence>
<dbReference type="Proteomes" id="UP000325315">
    <property type="component" value="Unassembled WGS sequence"/>
</dbReference>
<accession>A0A5B6UPF6</accession>
<organism evidence="15 16">
    <name type="scientific">Gossypium australe</name>
    <dbReference type="NCBI Taxonomy" id="47621"/>
    <lineage>
        <taxon>Eukaryota</taxon>
        <taxon>Viridiplantae</taxon>
        <taxon>Streptophyta</taxon>
        <taxon>Embryophyta</taxon>
        <taxon>Tracheophyta</taxon>
        <taxon>Spermatophyta</taxon>
        <taxon>Magnoliopsida</taxon>
        <taxon>eudicotyledons</taxon>
        <taxon>Gunneridae</taxon>
        <taxon>Pentapetalae</taxon>
        <taxon>rosids</taxon>
        <taxon>malvids</taxon>
        <taxon>Malvales</taxon>
        <taxon>Malvaceae</taxon>
        <taxon>Malvoideae</taxon>
        <taxon>Gossypium</taxon>
    </lineage>
</organism>
<dbReference type="GO" id="GO:0006633">
    <property type="term" value="P:fatty acid biosynthetic process"/>
    <property type="evidence" value="ECO:0007669"/>
    <property type="project" value="UniProtKB-KW"/>
</dbReference>
<evidence type="ECO:0000256" key="12">
    <source>
        <dbReference type="RuleBase" id="RU003557"/>
    </source>
</evidence>
<keyword evidence="16" id="KW-1185">Reference proteome</keyword>
<reference evidence="16" key="1">
    <citation type="journal article" date="2019" name="Plant Biotechnol. J.">
        <title>Genome sequencing of the Australian wild diploid species Gossypium australe highlights disease resistance and delayed gland morphogenesis.</title>
        <authorList>
            <person name="Cai Y."/>
            <person name="Cai X."/>
            <person name="Wang Q."/>
            <person name="Wang P."/>
            <person name="Zhang Y."/>
            <person name="Cai C."/>
            <person name="Xu Y."/>
            <person name="Wang K."/>
            <person name="Zhou Z."/>
            <person name="Wang C."/>
            <person name="Geng S."/>
            <person name="Li B."/>
            <person name="Dong Q."/>
            <person name="Hou Y."/>
            <person name="Wang H."/>
            <person name="Ai P."/>
            <person name="Liu Z."/>
            <person name="Yi F."/>
            <person name="Sun M."/>
            <person name="An G."/>
            <person name="Cheng J."/>
            <person name="Zhang Y."/>
            <person name="Shi Q."/>
            <person name="Xie Y."/>
            <person name="Shi X."/>
            <person name="Chang Y."/>
            <person name="Huang F."/>
            <person name="Chen Y."/>
            <person name="Hong S."/>
            <person name="Mi L."/>
            <person name="Sun Q."/>
            <person name="Zhang L."/>
            <person name="Zhou B."/>
            <person name="Peng R."/>
            <person name="Zhang X."/>
            <person name="Liu F."/>
        </authorList>
    </citation>
    <scope>NUCLEOTIDE SEQUENCE [LARGE SCALE GENOMIC DNA]</scope>
    <source>
        <strain evidence="16">cv. PA1801</strain>
    </source>
</reference>
<dbReference type="InterPro" id="IPR002155">
    <property type="entry name" value="Thiolase"/>
</dbReference>
<dbReference type="EC" id="2.3.1.16" evidence="11"/>
<dbReference type="InterPro" id="IPR016039">
    <property type="entry name" value="Thiolase-like"/>
</dbReference>
<gene>
    <name evidence="15" type="ORF">EPI10_013253</name>
</gene>
<evidence type="ECO:0000256" key="11">
    <source>
        <dbReference type="ARBA" id="ARBA00024073"/>
    </source>
</evidence>
<comment type="caution">
    <text evidence="15">The sequence shown here is derived from an EMBL/GenBank/DDBJ whole genome shotgun (WGS) entry which is preliminary data.</text>
</comment>
<evidence type="ECO:0000256" key="8">
    <source>
        <dbReference type="ARBA" id="ARBA00023140"/>
    </source>
</evidence>
<evidence type="ECO:0000256" key="6">
    <source>
        <dbReference type="ARBA" id="ARBA00022832"/>
    </source>
</evidence>
<protein>
    <recommendedName>
        <fullName evidence="11">acetyl-CoA C-acyltransferase</fullName>
        <ecNumber evidence="11">2.3.1.16</ecNumber>
    </recommendedName>
</protein>
<evidence type="ECO:0000256" key="1">
    <source>
        <dbReference type="ARBA" id="ARBA00004275"/>
    </source>
</evidence>
<comment type="subcellular location">
    <subcellularLocation>
        <location evidence="1">Peroxisome</location>
    </subcellularLocation>
</comment>
<dbReference type="InterPro" id="IPR020613">
    <property type="entry name" value="Thiolase_CS"/>
</dbReference>
<evidence type="ECO:0000259" key="14">
    <source>
        <dbReference type="Pfam" id="PF02803"/>
    </source>
</evidence>
<keyword evidence="8" id="KW-0576">Peroxisome</keyword>
<evidence type="ECO:0000256" key="2">
    <source>
        <dbReference type="ARBA" id="ARBA00004872"/>
    </source>
</evidence>
<dbReference type="PROSITE" id="PS00737">
    <property type="entry name" value="THIOLASE_2"/>
    <property type="match status" value="1"/>
</dbReference>
<evidence type="ECO:0000256" key="10">
    <source>
        <dbReference type="ARBA" id="ARBA00023315"/>
    </source>
</evidence>
<dbReference type="PROSITE" id="PS00099">
    <property type="entry name" value="THIOLASE_3"/>
    <property type="match status" value="1"/>
</dbReference>
<dbReference type="EMBL" id="SMMG02000010">
    <property type="protein sequence ID" value="KAA3458666.1"/>
    <property type="molecule type" value="Genomic_DNA"/>
</dbReference>